<dbReference type="InterPro" id="IPR015943">
    <property type="entry name" value="WD40/YVTN_repeat-like_dom_sf"/>
</dbReference>
<proteinExistence type="predicted"/>
<protein>
    <submittedName>
        <fullName evidence="1">DUF1513 domain-containing protein</fullName>
    </submittedName>
</protein>
<keyword evidence="2" id="KW-1185">Reference proteome</keyword>
<dbReference type="InterPro" id="IPR008311">
    <property type="entry name" value="UCP028101"/>
</dbReference>
<organism evidence="1 2">
    <name type="scientific">Hwanghaeella grinnelliae</name>
    <dbReference type="NCBI Taxonomy" id="2500179"/>
    <lineage>
        <taxon>Bacteria</taxon>
        <taxon>Pseudomonadati</taxon>
        <taxon>Pseudomonadota</taxon>
        <taxon>Alphaproteobacteria</taxon>
        <taxon>Rhodospirillales</taxon>
        <taxon>Rhodospirillaceae</taxon>
        <taxon>Hwanghaeella</taxon>
    </lineage>
</organism>
<comment type="caution">
    <text evidence="1">The sequence shown here is derived from an EMBL/GenBank/DDBJ whole genome shotgun (WGS) entry which is preliminary data.</text>
</comment>
<dbReference type="SUPFAM" id="SSF50969">
    <property type="entry name" value="YVTN repeat-like/Quinoprotein amine dehydrogenase"/>
    <property type="match status" value="1"/>
</dbReference>
<evidence type="ECO:0000313" key="1">
    <source>
        <dbReference type="EMBL" id="RVU33655.1"/>
    </source>
</evidence>
<dbReference type="AlphaFoldDB" id="A0A3S2VM44"/>
<dbReference type="Pfam" id="PF07433">
    <property type="entry name" value="DUF1513"/>
    <property type="match status" value="1"/>
</dbReference>
<dbReference type="RefSeq" id="WP_127767685.1">
    <property type="nucleotide sequence ID" value="NZ_SADE01000004.1"/>
</dbReference>
<dbReference type="Proteomes" id="UP000287447">
    <property type="component" value="Unassembled WGS sequence"/>
</dbReference>
<accession>A0A3S2VM44</accession>
<evidence type="ECO:0000313" key="2">
    <source>
        <dbReference type="Proteomes" id="UP000287447"/>
    </source>
</evidence>
<dbReference type="EMBL" id="SADE01000004">
    <property type="protein sequence ID" value="RVU33655.1"/>
    <property type="molecule type" value="Genomic_DNA"/>
</dbReference>
<reference evidence="2" key="1">
    <citation type="submission" date="2019-01" db="EMBL/GenBank/DDBJ databases">
        <title>Gri0909 isolated from a small marine red alga.</title>
        <authorList>
            <person name="Kim J."/>
            <person name="Jeong S.E."/>
            <person name="Jeon C.O."/>
        </authorList>
    </citation>
    <scope>NUCLEOTIDE SEQUENCE [LARGE SCALE GENOMIC DNA]</scope>
    <source>
        <strain evidence="2">Gri0909</strain>
    </source>
</reference>
<dbReference type="PIRSF" id="PIRSF028101">
    <property type="entry name" value="UCP028101"/>
    <property type="match status" value="1"/>
</dbReference>
<dbReference type="OrthoDB" id="5624218at2"/>
<dbReference type="InterPro" id="IPR006311">
    <property type="entry name" value="TAT_signal"/>
</dbReference>
<dbReference type="Gene3D" id="2.130.10.10">
    <property type="entry name" value="YVTN repeat-like/Quinoprotein amine dehydrogenase"/>
    <property type="match status" value="1"/>
</dbReference>
<dbReference type="InterPro" id="IPR011044">
    <property type="entry name" value="Quino_amine_DH_bsu"/>
</dbReference>
<gene>
    <name evidence="1" type="ORF">EOI86_21095</name>
</gene>
<sequence>MGGKAVDRRGFLAGMAGFSLLAVSPALADTGRRMAFICAMKDREGYGVAALSASGEILRREPLPDRAHGAAISPDGETAVILARRPGRYLGVMDLTGRMPFKIRPPRPDRLFYGHGFFSADGKLFYATENDFKNEAGVLGVYDTADGFNRVGELSSGGVGPHEAILMRDGNTAVVANGGIITHPDYPREELNLPTMDSTLAYIDLASQKVTAVQRLPKELYQMSFRHLAEDAHGTVWIGGQYHGSPADVVPMVFVSRFATGVRALSAPDAVFRNMRHYVGSVAVDAGHGRVATTCPRGGVWQVWDSANQNLIAERRVIDICGVAAGREGFVAVDGLGNFREGETVLSAHRSVAWDNHLLSLNNI</sequence>
<name>A0A3S2VM44_9PROT</name>
<dbReference type="PROSITE" id="PS51318">
    <property type="entry name" value="TAT"/>
    <property type="match status" value="1"/>
</dbReference>